<organism evidence="2">
    <name type="scientific">Thiomonas intermedia (strain K12)</name>
    <name type="common">Thiobacillus intermedius</name>
    <dbReference type="NCBI Taxonomy" id="75379"/>
    <lineage>
        <taxon>Bacteria</taxon>
        <taxon>Pseudomonadati</taxon>
        <taxon>Pseudomonadota</taxon>
        <taxon>Betaproteobacteria</taxon>
        <taxon>Burkholderiales</taxon>
        <taxon>Thiomonas</taxon>
    </lineage>
</organism>
<dbReference type="InterPro" id="IPR051453">
    <property type="entry name" value="MBL_Glyoxalase_II"/>
</dbReference>
<evidence type="ECO:0000259" key="1">
    <source>
        <dbReference type="SMART" id="SM00849"/>
    </source>
</evidence>
<dbReference type="CDD" id="cd16282">
    <property type="entry name" value="metallo-hydrolase-like_MBL-fold"/>
    <property type="match status" value="1"/>
</dbReference>
<evidence type="ECO:0000313" key="2">
    <source>
        <dbReference type="EMBL" id="ADG32482.1"/>
    </source>
</evidence>
<dbReference type="Pfam" id="PF00753">
    <property type="entry name" value="Lactamase_B"/>
    <property type="match status" value="1"/>
</dbReference>
<name>D5X054_THIK1</name>
<dbReference type="Gene3D" id="3.60.15.10">
    <property type="entry name" value="Ribonuclease Z/Hydroxyacylglutathione hydrolase-like"/>
    <property type="match status" value="1"/>
</dbReference>
<dbReference type="SMART" id="SM00849">
    <property type="entry name" value="Lactamase_B"/>
    <property type="match status" value="1"/>
</dbReference>
<dbReference type="KEGG" id="tin:Tint_3155"/>
<dbReference type="InterPro" id="IPR001279">
    <property type="entry name" value="Metallo-B-lactamas"/>
</dbReference>
<dbReference type="HOGENOM" id="CLU_056342_0_0_4"/>
<dbReference type="PANTHER" id="PTHR46233:SF1">
    <property type="entry name" value="CONSERVED PROTEIN"/>
    <property type="match status" value="1"/>
</dbReference>
<dbReference type="eggNOG" id="COG0491">
    <property type="taxonomic scope" value="Bacteria"/>
</dbReference>
<dbReference type="InterPro" id="IPR036866">
    <property type="entry name" value="RibonucZ/Hydroxyglut_hydro"/>
</dbReference>
<dbReference type="EMBL" id="CP002021">
    <property type="protein sequence ID" value="ADG32482.1"/>
    <property type="molecule type" value="Genomic_DNA"/>
</dbReference>
<dbReference type="AlphaFoldDB" id="D5X054"/>
<sequence>MLDFDQTDLSPTDNVRRDILKRLLGVGALSALTPEFIKHAVAADTAGKTLMGPRVPDVKPTRLTDKLYVIKARDKFPTPENLGFFTNITFLVTSKGVVVLDPSASVEIGRMAIRMIKTVTPKPVVAVINTHYHGDHWMGNQAFAEQFPGIPMYSMKESADAIKNVLGEEWIQMALKTTNKATRGTVITPPNSPVKDGDVLDFGDTKLNIHHFGKCHTPYDLLVEFSGTPYLHVGDVLMGHRMAGMGGDEGSFFQGMKVLDKIKSQFGDRTFIPGHGQWRNSLLAEEISLFQTLYNTSAQVIKETNDDPNGVSIALKRIKETPFMQEYAKVTPDYENSVAKWTSIAYLEAEQNNF</sequence>
<gene>
    <name evidence="2" type="ordered locus">Tint_3155</name>
</gene>
<protein>
    <submittedName>
        <fullName evidence="2">Beta-lactamase domain protein</fullName>
    </submittedName>
</protein>
<dbReference type="STRING" id="75379.Tint_3155"/>
<dbReference type="PANTHER" id="PTHR46233">
    <property type="entry name" value="HYDROXYACYLGLUTATHIONE HYDROLASE GLOC"/>
    <property type="match status" value="1"/>
</dbReference>
<reference evidence="2" key="1">
    <citation type="submission" date="2010-04" db="EMBL/GenBank/DDBJ databases">
        <title>Complete sequence of Thiomonas intermedia K12.</title>
        <authorList>
            <consortium name="US DOE Joint Genome Institute"/>
            <person name="Lucas S."/>
            <person name="Copeland A."/>
            <person name="Lapidus A."/>
            <person name="Cheng J.-F."/>
            <person name="Bruce D."/>
            <person name="Goodwin L."/>
            <person name="Pitluck S."/>
            <person name="Davenport K."/>
            <person name="Detter J.C."/>
            <person name="Han C."/>
            <person name="Tapia R."/>
            <person name="Land M."/>
            <person name="Hauser L."/>
            <person name="Kyrpides N."/>
            <person name="Ovchinnikova G."/>
            <person name="Kerfeld C.A."/>
            <person name="Cannon G.C."/>
            <person name="Heinhorst S."/>
            <person name="Woyke T."/>
        </authorList>
    </citation>
    <scope>NUCLEOTIDE SEQUENCE [LARGE SCALE GENOMIC DNA]</scope>
    <source>
        <strain evidence="2">K12</strain>
    </source>
</reference>
<accession>D5X054</accession>
<dbReference type="SUPFAM" id="SSF56281">
    <property type="entry name" value="Metallo-hydrolase/oxidoreductase"/>
    <property type="match status" value="1"/>
</dbReference>
<proteinExistence type="predicted"/>
<dbReference type="BioCyc" id="TINT75379:TINT_RS15815-MONOMER"/>
<feature type="domain" description="Metallo-beta-lactamase" evidence="1">
    <location>
        <begin position="85"/>
        <end position="275"/>
    </location>
</feature>